<keyword evidence="5 8" id="KW-0812">Transmembrane</keyword>
<dbReference type="EMBL" id="RDQO01000003">
    <property type="protein sequence ID" value="RMX06018.1"/>
    <property type="molecule type" value="Genomic_DNA"/>
</dbReference>
<evidence type="ECO:0000256" key="5">
    <source>
        <dbReference type="ARBA" id="ARBA00022692"/>
    </source>
</evidence>
<feature type="transmembrane region" description="Helical" evidence="8">
    <location>
        <begin position="276"/>
        <end position="298"/>
    </location>
</feature>
<keyword evidence="7 8" id="KW-0472">Membrane</keyword>
<name>A0A3M6QSM4_9BURK</name>
<keyword evidence="6 8" id="KW-1133">Transmembrane helix</keyword>
<feature type="transmembrane region" description="Helical" evidence="8">
    <location>
        <begin position="114"/>
        <end position="135"/>
    </location>
</feature>
<dbReference type="Pfam" id="PF01032">
    <property type="entry name" value="FecCD"/>
    <property type="match status" value="1"/>
</dbReference>
<keyword evidence="10" id="KW-1185">Reference proteome</keyword>
<gene>
    <name evidence="9" type="ORF">D8I35_10725</name>
</gene>
<proteinExistence type="inferred from homology"/>
<evidence type="ECO:0000313" key="9">
    <source>
        <dbReference type="EMBL" id="RMX06018.1"/>
    </source>
</evidence>
<evidence type="ECO:0000256" key="7">
    <source>
        <dbReference type="ARBA" id="ARBA00023136"/>
    </source>
</evidence>
<dbReference type="AlphaFoldDB" id="A0A3M6QSM4"/>
<evidence type="ECO:0000313" key="10">
    <source>
        <dbReference type="Proteomes" id="UP000278006"/>
    </source>
</evidence>
<evidence type="ECO:0000256" key="1">
    <source>
        <dbReference type="ARBA" id="ARBA00004651"/>
    </source>
</evidence>
<feature type="transmembrane region" description="Helical" evidence="8">
    <location>
        <begin position="304"/>
        <end position="323"/>
    </location>
</feature>
<dbReference type="GO" id="GO:0033214">
    <property type="term" value="P:siderophore-iron import into cell"/>
    <property type="evidence" value="ECO:0007669"/>
    <property type="project" value="TreeGrafter"/>
</dbReference>
<dbReference type="GO" id="GO:0022857">
    <property type="term" value="F:transmembrane transporter activity"/>
    <property type="evidence" value="ECO:0007669"/>
    <property type="project" value="InterPro"/>
</dbReference>
<organism evidence="9 10">
    <name type="scientific">Corticibacter populi</name>
    <dbReference type="NCBI Taxonomy" id="1550736"/>
    <lineage>
        <taxon>Bacteria</taxon>
        <taxon>Pseudomonadati</taxon>
        <taxon>Pseudomonadota</taxon>
        <taxon>Betaproteobacteria</taxon>
        <taxon>Burkholderiales</taxon>
        <taxon>Comamonadaceae</taxon>
        <taxon>Corticibacter</taxon>
    </lineage>
</organism>
<dbReference type="PANTHER" id="PTHR30472:SF1">
    <property type="entry name" value="FE(3+) DICITRATE TRANSPORT SYSTEM PERMEASE PROTEIN FECC-RELATED"/>
    <property type="match status" value="1"/>
</dbReference>
<dbReference type="SUPFAM" id="SSF81345">
    <property type="entry name" value="ABC transporter involved in vitamin B12 uptake, BtuC"/>
    <property type="match status" value="1"/>
</dbReference>
<dbReference type="Proteomes" id="UP000278006">
    <property type="component" value="Unassembled WGS sequence"/>
</dbReference>
<sequence length="327" mass="33001">MQPGTPTEARARRQALPPRALAWRRPAWVAAGLAGLLAFIALLHLGVGSRAIALADVAGALYAPDPDNFEHHVIRSLRLPRMLGGLAAGAALGLAGAVVQALTRNPLGEPQLLGLNAGAAFAVVLSTSLALPLLSQPALRPFVAAAGGALLFLVVLLLAQAGRCGMTVLKLTFCGIALSAFVSALSSALLILDEDSLQALRIWLAGDLAEAGAGVVAHAVPAVLAGLLLAAAVARHIDALALGDSMATSLGTPVARTRLAGLAAAALLCGASRRGWLPVSALAGATLVLAADIAARAALAPRELATGVVTAFVGVPVFLALVLRERR</sequence>
<reference evidence="9 10" key="1">
    <citation type="submission" date="2018-10" db="EMBL/GenBank/DDBJ databases">
        <title>Draft genome of Cortibacter populi DSM10536.</title>
        <authorList>
            <person name="Bernier A.-M."/>
            <person name="Bernard K."/>
        </authorList>
    </citation>
    <scope>NUCLEOTIDE SEQUENCE [LARGE SCALE GENOMIC DNA]</scope>
    <source>
        <strain evidence="9 10">DSM 105136</strain>
    </source>
</reference>
<feature type="transmembrane region" description="Helical" evidence="8">
    <location>
        <begin position="171"/>
        <end position="192"/>
    </location>
</feature>
<evidence type="ECO:0000256" key="3">
    <source>
        <dbReference type="ARBA" id="ARBA00022448"/>
    </source>
</evidence>
<dbReference type="GO" id="GO:0005886">
    <property type="term" value="C:plasma membrane"/>
    <property type="evidence" value="ECO:0007669"/>
    <property type="project" value="UniProtKB-SubCell"/>
</dbReference>
<feature type="transmembrane region" description="Helical" evidence="8">
    <location>
        <begin position="141"/>
        <end position="159"/>
    </location>
</feature>
<comment type="caution">
    <text evidence="9">The sequence shown here is derived from an EMBL/GenBank/DDBJ whole genome shotgun (WGS) entry which is preliminary data.</text>
</comment>
<dbReference type="OrthoDB" id="9782305at2"/>
<dbReference type="InterPro" id="IPR037294">
    <property type="entry name" value="ABC_BtuC-like"/>
</dbReference>
<feature type="transmembrane region" description="Helical" evidence="8">
    <location>
        <begin position="79"/>
        <end position="102"/>
    </location>
</feature>
<feature type="transmembrane region" description="Helical" evidence="8">
    <location>
        <begin position="212"/>
        <end position="234"/>
    </location>
</feature>
<protein>
    <submittedName>
        <fullName evidence="9">Iron ABC transporter permease</fullName>
    </submittedName>
</protein>
<dbReference type="PANTHER" id="PTHR30472">
    <property type="entry name" value="FERRIC ENTEROBACTIN TRANSPORT SYSTEM PERMEASE PROTEIN"/>
    <property type="match status" value="1"/>
</dbReference>
<dbReference type="Gene3D" id="1.10.3470.10">
    <property type="entry name" value="ABC transporter involved in vitamin B12 uptake, BtuC"/>
    <property type="match status" value="1"/>
</dbReference>
<comment type="subcellular location">
    <subcellularLocation>
        <location evidence="1">Cell membrane</location>
        <topology evidence="1">Multi-pass membrane protein</topology>
    </subcellularLocation>
</comment>
<comment type="similarity">
    <text evidence="2">Belongs to the binding-protein-dependent transport system permease family. FecCD subfamily.</text>
</comment>
<evidence type="ECO:0000256" key="2">
    <source>
        <dbReference type="ARBA" id="ARBA00007935"/>
    </source>
</evidence>
<accession>A0A3M6QSM4</accession>
<evidence type="ECO:0000256" key="4">
    <source>
        <dbReference type="ARBA" id="ARBA00022475"/>
    </source>
</evidence>
<keyword evidence="4" id="KW-1003">Cell membrane</keyword>
<evidence type="ECO:0000256" key="6">
    <source>
        <dbReference type="ARBA" id="ARBA00022989"/>
    </source>
</evidence>
<keyword evidence="3" id="KW-0813">Transport</keyword>
<dbReference type="InterPro" id="IPR000522">
    <property type="entry name" value="ABC_transptr_permease_BtuC"/>
</dbReference>
<evidence type="ECO:0000256" key="8">
    <source>
        <dbReference type="SAM" id="Phobius"/>
    </source>
</evidence>